<reference evidence="4" key="1">
    <citation type="submission" date="2021-02" db="EMBL/GenBank/DDBJ databases">
        <authorList>
            <person name="Dougan E. K."/>
            <person name="Rhodes N."/>
            <person name="Thang M."/>
            <person name="Chan C."/>
        </authorList>
    </citation>
    <scope>NUCLEOTIDE SEQUENCE</scope>
</reference>
<dbReference type="PROSITE" id="PS50011">
    <property type="entry name" value="PROTEIN_KINASE_DOM"/>
    <property type="match status" value="1"/>
</dbReference>
<dbReference type="OrthoDB" id="10252354at2759"/>
<dbReference type="Gene3D" id="1.10.510.10">
    <property type="entry name" value="Transferase(Phosphotransferase) domain 1"/>
    <property type="match status" value="1"/>
</dbReference>
<feature type="compositionally biased region" description="Low complexity" evidence="1">
    <location>
        <begin position="731"/>
        <end position="751"/>
    </location>
</feature>
<feature type="compositionally biased region" description="Polar residues" evidence="1">
    <location>
        <begin position="708"/>
        <end position="719"/>
    </location>
</feature>
<evidence type="ECO:0000256" key="2">
    <source>
        <dbReference type="SAM" id="Phobius"/>
    </source>
</evidence>
<feature type="transmembrane region" description="Helical" evidence="2">
    <location>
        <begin position="168"/>
        <end position="194"/>
    </location>
</feature>
<accession>A0A813FKN8</accession>
<dbReference type="Gene3D" id="3.30.200.20">
    <property type="entry name" value="Phosphorylase Kinase, domain 1"/>
    <property type="match status" value="1"/>
</dbReference>
<dbReference type="Pfam" id="PF00069">
    <property type="entry name" value="Pkinase"/>
    <property type="match status" value="1"/>
</dbReference>
<feature type="transmembrane region" description="Helical" evidence="2">
    <location>
        <begin position="74"/>
        <end position="94"/>
    </location>
</feature>
<sequence>MASEDGEKLRPSSFRCSAWRTWCAEGMDCFWRLDDYEEKRVEKATEGLFQIIKPGTIVFLMFLNMQFLFGRLSFQTTVLSSVGASSPLTLMLVLREKWQCSAKWGIGLQILLLVSVNIALPVLATQMKTELAQHRVFLTTALTCIARYAMFGYLPLRLFVAVACPCQLLSWLAFHAAVGALDVPAFAFGVLQVFSGTLVQRSQDGIERQRFLATKKLCQEQQFLESMQACLQGMISTLFDASCVCDKTGRLLSWTPQLQHLLFASSDGRDLASGIDLCGFAASEDESQRLGTFLRHIAAKSTHQTETMPFSLSAGAKTLEVRICGMMLPSRAGEQKDSPLDCEGGILIGLQAHPQLARQRDQANAPVSHSAAGQGLPDSEKEPTSPAPESDPSTPCGKDTLAREEKQTKPTLRPRARAFAKLTIDCKPSPSDTSHEDWQDYFTDLRPIGRGSVASVHSAKRKADGKIVALKSVLSKDNWKLAQDEFQLLKTLEHPRIIRALDLFISPSASAVLVLEFFPGLSLERSVQAVPGKRYAEATAGSLFKGLLQAICYLHQRKIIHRDVKPANIMISYDMTDLRLLDFNTAKSLEEGLPLTPTGTWLYSELVVLRGEPASELNDIWSCGLCLYFMLAGQLPWKSYHVTRDQLAQRISSEELNLRGPHWQGISEQCKSVLRQSLMREQRFRPKAVTLLMYEWFWHGRGQSQVASTRGTRSFSPRSVSKEETTHSNKPPRQQRSVSSSGSSGPSPKLE</sequence>
<dbReference type="PROSITE" id="PS00108">
    <property type="entry name" value="PROTEIN_KINASE_ST"/>
    <property type="match status" value="1"/>
</dbReference>
<dbReference type="PANTHER" id="PTHR24347">
    <property type="entry name" value="SERINE/THREONINE-PROTEIN KINASE"/>
    <property type="match status" value="1"/>
</dbReference>
<name>A0A813FKN8_POLGL</name>
<dbReference type="InterPro" id="IPR008271">
    <property type="entry name" value="Ser/Thr_kinase_AS"/>
</dbReference>
<dbReference type="EMBL" id="CAJNNV010024924">
    <property type="protein sequence ID" value="CAE8611129.1"/>
    <property type="molecule type" value="Genomic_DNA"/>
</dbReference>
<dbReference type="InterPro" id="IPR000719">
    <property type="entry name" value="Prot_kinase_dom"/>
</dbReference>
<keyword evidence="2" id="KW-1133">Transmembrane helix</keyword>
<feature type="domain" description="Protein kinase" evidence="3">
    <location>
        <begin position="442"/>
        <end position="697"/>
    </location>
</feature>
<feature type="transmembrane region" description="Helical" evidence="2">
    <location>
        <begin position="48"/>
        <end position="68"/>
    </location>
</feature>
<keyword evidence="5" id="KW-1185">Reference proteome</keyword>
<evidence type="ECO:0000313" key="5">
    <source>
        <dbReference type="Proteomes" id="UP000654075"/>
    </source>
</evidence>
<keyword evidence="2" id="KW-0812">Transmembrane</keyword>
<proteinExistence type="predicted"/>
<feature type="transmembrane region" description="Helical" evidence="2">
    <location>
        <begin position="136"/>
        <end position="156"/>
    </location>
</feature>
<feature type="transmembrane region" description="Helical" evidence="2">
    <location>
        <begin position="106"/>
        <end position="124"/>
    </location>
</feature>
<organism evidence="4 5">
    <name type="scientific">Polarella glacialis</name>
    <name type="common">Dinoflagellate</name>
    <dbReference type="NCBI Taxonomy" id="89957"/>
    <lineage>
        <taxon>Eukaryota</taxon>
        <taxon>Sar</taxon>
        <taxon>Alveolata</taxon>
        <taxon>Dinophyceae</taxon>
        <taxon>Suessiales</taxon>
        <taxon>Suessiaceae</taxon>
        <taxon>Polarella</taxon>
    </lineage>
</organism>
<feature type="region of interest" description="Disordered" evidence="1">
    <location>
        <begin position="357"/>
        <end position="414"/>
    </location>
</feature>
<dbReference type="GO" id="GO:0005524">
    <property type="term" value="F:ATP binding"/>
    <property type="evidence" value="ECO:0007669"/>
    <property type="project" value="InterPro"/>
</dbReference>
<dbReference type="GO" id="GO:0004672">
    <property type="term" value="F:protein kinase activity"/>
    <property type="evidence" value="ECO:0007669"/>
    <property type="project" value="InterPro"/>
</dbReference>
<dbReference type="Proteomes" id="UP000654075">
    <property type="component" value="Unassembled WGS sequence"/>
</dbReference>
<gene>
    <name evidence="4" type="ORF">PGLA1383_LOCUS28938</name>
</gene>
<feature type="region of interest" description="Disordered" evidence="1">
    <location>
        <begin position="708"/>
        <end position="751"/>
    </location>
</feature>
<dbReference type="InterPro" id="IPR011009">
    <property type="entry name" value="Kinase-like_dom_sf"/>
</dbReference>
<dbReference type="SMART" id="SM00220">
    <property type="entry name" value="S_TKc"/>
    <property type="match status" value="1"/>
</dbReference>
<evidence type="ECO:0000313" key="4">
    <source>
        <dbReference type="EMBL" id="CAE8611129.1"/>
    </source>
</evidence>
<protein>
    <recommendedName>
        <fullName evidence="3">Protein kinase domain-containing protein</fullName>
    </recommendedName>
</protein>
<comment type="caution">
    <text evidence="4">The sequence shown here is derived from an EMBL/GenBank/DDBJ whole genome shotgun (WGS) entry which is preliminary data.</text>
</comment>
<dbReference type="SUPFAM" id="SSF56112">
    <property type="entry name" value="Protein kinase-like (PK-like)"/>
    <property type="match status" value="1"/>
</dbReference>
<evidence type="ECO:0000256" key="1">
    <source>
        <dbReference type="SAM" id="MobiDB-lite"/>
    </source>
</evidence>
<keyword evidence="2" id="KW-0472">Membrane</keyword>
<dbReference type="AlphaFoldDB" id="A0A813FKN8"/>
<evidence type="ECO:0000259" key="3">
    <source>
        <dbReference type="PROSITE" id="PS50011"/>
    </source>
</evidence>